<evidence type="ECO:0000313" key="2">
    <source>
        <dbReference type="EMBL" id="WBL36690.1"/>
    </source>
</evidence>
<dbReference type="Gene3D" id="3.40.50.920">
    <property type="match status" value="1"/>
</dbReference>
<keyword evidence="3" id="KW-1185">Reference proteome</keyword>
<sequence length="114" mass="11978">MLVSIALEAANLLANEGVSARVLDMATIKPIDREAVIAAARETGAIVTAEEHQTTGGLGTAVARVLAETVPVPVSFVGVDRYGTSGKWDELLTYFDLTPARVAAAARDALSRKR</sequence>
<dbReference type="SUPFAM" id="SSF52922">
    <property type="entry name" value="TK C-terminal domain-like"/>
    <property type="match status" value="1"/>
</dbReference>
<dbReference type="Proteomes" id="UP001212803">
    <property type="component" value="Chromosome"/>
</dbReference>
<gene>
    <name evidence="2" type="ORF">O0235_03805</name>
</gene>
<proteinExistence type="predicted"/>
<dbReference type="InterPro" id="IPR051157">
    <property type="entry name" value="PDH/Transketolase"/>
</dbReference>
<evidence type="ECO:0000313" key="3">
    <source>
        <dbReference type="Proteomes" id="UP001212803"/>
    </source>
</evidence>
<dbReference type="InterPro" id="IPR009014">
    <property type="entry name" value="Transketo_C/PFOR_II"/>
</dbReference>
<name>A0ABY7M8D1_9CHLR</name>
<dbReference type="Pfam" id="PF02780">
    <property type="entry name" value="Transketolase_C"/>
    <property type="match status" value="1"/>
</dbReference>
<organism evidence="2 3">
    <name type="scientific">Tepidiforma flava</name>
    <dbReference type="NCBI Taxonomy" id="3004094"/>
    <lineage>
        <taxon>Bacteria</taxon>
        <taxon>Bacillati</taxon>
        <taxon>Chloroflexota</taxon>
        <taxon>Tepidiformia</taxon>
        <taxon>Tepidiformales</taxon>
        <taxon>Tepidiformaceae</taxon>
        <taxon>Tepidiforma</taxon>
    </lineage>
</organism>
<accession>A0ABY7M8D1</accession>
<protein>
    <recommendedName>
        <fullName evidence="1">Transketolase C-terminal domain-containing protein</fullName>
    </recommendedName>
</protein>
<dbReference type="PANTHER" id="PTHR43825">
    <property type="entry name" value="PYRUVATE DEHYDROGENASE E1 COMPONENT"/>
    <property type="match status" value="1"/>
</dbReference>
<feature type="domain" description="Transketolase C-terminal" evidence="1">
    <location>
        <begin position="3"/>
        <end position="102"/>
    </location>
</feature>
<dbReference type="InterPro" id="IPR033248">
    <property type="entry name" value="Transketolase_C"/>
</dbReference>
<dbReference type="PANTHER" id="PTHR43825:SF1">
    <property type="entry name" value="TRANSKETOLASE-LIKE PYRIMIDINE-BINDING DOMAIN-CONTAINING PROTEIN"/>
    <property type="match status" value="1"/>
</dbReference>
<dbReference type="EMBL" id="CP115149">
    <property type="protein sequence ID" value="WBL36690.1"/>
    <property type="molecule type" value="Genomic_DNA"/>
</dbReference>
<reference evidence="2 3" key="1">
    <citation type="journal article" date="2023" name="ISME J.">
        <title>Thermophilic Dehalococcoidia with unusual traits shed light on an unexpected past.</title>
        <authorList>
            <person name="Palmer M."/>
            <person name="Covington J.K."/>
            <person name="Zhou E.M."/>
            <person name="Thomas S.C."/>
            <person name="Habib N."/>
            <person name="Seymour C.O."/>
            <person name="Lai D."/>
            <person name="Johnston J."/>
            <person name="Hashimi A."/>
            <person name="Jiao J.Y."/>
            <person name="Muok A.R."/>
            <person name="Liu L."/>
            <person name="Xian W.D."/>
            <person name="Zhi X.Y."/>
            <person name="Li M.M."/>
            <person name="Silva L.P."/>
            <person name="Bowen B.P."/>
            <person name="Louie K."/>
            <person name="Briegel A."/>
            <person name="Pett-Ridge J."/>
            <person name="Weber P.K."/>
            <person name="Tocheva E.I."/>
            <person name="Woyke T."/>
            <person name="Northen T.R."/>
            <person name="Mayali X."/>
            <person name="Li W.J."/>
            <person name="Hedlund B.P."/>
        </authorList>
    </citation>
    <scope>NUCLEOTIDE SEQUENCE [LARGE SCALE GENOMIC DNA]</scope>
    <source>
        <strain evidence="2 3">YIM 72310</strain>
    </source>
</reference>
<evidence type="ECO:0000259" key="1">
    <source>
        <dbReference type="Pfam" id="PF02780"/>
    </source>
</evidence>